<dbReference type="Proteomes" id="UP000013909">
    <property type="component" value="Unassembled WGS sequence"/>
</dbReference>
<sequence length="204" mass="22680">MKLAILGGTNLATALGNKFLARGMDVVFGVREGFYVGQVAWKILQMQNRKIFTFREAIDQADIVFICSDNDVLPLICDAINSLDSVNKIVVDCTNGTSENELGCNTGYIVEETNHPAVFKAFNNLGLEYPKSDPLELVKETYFCGDGVESRLILKRLIELIGFKAIDAGKLKNAKLLEAVYHLRKEIAHVKNGYGDFHFKLMSV</sequence>
<dbReference type="GO" id="GO:0016491">
    <property type="term" value="F:oxidoreductase activity"/>
    <property type="evidence" value="ECO:0007669"/>
    <property type="project" value="UniProtKB-KW"/>
</dbReference>
<evidence type="ECO:0000313" key="3">
    <source>
        <dbReference type="EMBL" id="EON78500.1"/>
    </source>
</evidence>
<name>R7ZWH6_9BACT</name>
<dbReference type="OrthoDB" id="822314at2"/>
<gene>
    <name evidence="3" type="ORF">ADIS_1015</name>
</gene>
<dbReference type="RefSeq" id="WP_010853162.1">
    <property type="nucleotide sequence ID" value="NZ_AQHR01000034.1"/>
</dbReference>
<dbReference type="PATRIC" id="fig|1288963.3.peg.1014"/>
<keyword evidence="1" id="KW-0560">Oxidoreductase</keyword>
<accession>R7ZWH6</accession>
<dbReference type="SUPFAM" id="SSF51735">
    <property type="entry name" value="NAD(P)-binding Rossmann-fold domains"/>
    <property type="match status" value="1"/>
</dbReference>
<dbReference type="AlphaFoldDB" id="R7ZWH6"/>
<proteinExistence type="predicted"/>
<dbReference type="STRING" id="1232681.ADIS_1015"/>
<comment type="caution">
    <text evidence="3">The sequence shown here is derived from an EMBL/GenBank/DDBJ whole genome shotgun (WGS) entry which is preliminary data.</text>
</comment>
<dbReference type="Pfam" id="PF03807">
    <property type="entry name" value="F420_oxidored"/>
    <property type="match status" value="1"/>
</dbReference>
<feature type="domain" description="Pyrroline-5-carboxylate reductase catalytic N-terminal" evidence="2">
    <location>
        <begin position="2"/>
        <end position="96"/>
    </location>
</feature>
<dbReference type="PANTHER" id="PTHR14239">
    <property type="entry name" value="DUDULIN-RELATED"/>
    <property type="match status" value="1"/>
</dbReference>
<evidence type="ECO:0000256" key="1">
    <source>
        <dbReference type="ARBA" id="ARBA00023002"/>
    </source>
</evidence>
<dbReference type="Gene3D" id="3.40.50.720">
    <property type="entry name" value="NAD(P)-binding Rossmann-like Domain"/>
    <property type="match status" value="1"/>
</dbReference>
<protein>
    <recommendedName>
        <fullName evidence="2">Pyrroline-5-carboxylate reductase catalytic N-terminal domain-containing protein</fullName>
    </recommendedName>
</protein>
<keyword evidence="4" id="KW-1185">Reference proteome</keyword>
<evidence type="ECO:0000259" key="2">
    <source>
        <dbReference type="Pfam" id="PF03807"/>
    </source>
</evidence>
<dbReference type="InterPro" id="IPR036291">
    <property type="entry name" value="NAD(P)-bd_dom_sf"/>
</dbReference>
<dbReference type="InterPro" id="IPR051267">
    <property type="entry name" value="STEAP_metalloreductase"/>
</dbReference>
<organism evidence="3 4">
    <name type="scientific">Lunatimonas lonarensis</name>
    <dbReference type="NCBI Taxonomy" id="1232681"/>
    <lineage>
        <taxon>Bacteria</taxon>
        <taxon>Pseudomonadati</taxon>
        <taxon>Bacteroidota</taxon>
        <taxon>Cytophagia</taxon>
        <taxon>Cytophagales</taxon>
        <taxon>Cyclobacteriaceae</taxon>
    </lineage>
</organism>
<evidence type="ECO:0000313" key="4">
    <source>
        <dbReference type="Proteomes" id="UP000013909"/>
    </source>
</evidence>
<dbReference type="EMBL" id="AQHR01000034">
    <property type="protein sequence ID" value="EON78500.1"/>
    <property type="molecule type" value="Genomic_DNA"/>
</dbReference>
<reference evidence="3 4" key="1">
    <citation type="submission" date="2013-02" db="EMBL/GenBank/DDBJ databases">
        <title>A novel strain isolated from Lonar lake, Maharashtra, India.</title>
        <authorList>
            <person name="Singh A."/>
        </authorList>
    </citation>
    <scope>NUCLEOTIDE SEQUENCE [LARGE SCALE GENOMIC DNA]</scope>
    <source>
        <strain evidence="3 4">AK24</strain>
    </source>
</reference>
<dbReference type="InterPro" id="IPR028939">
    <property type="entry name" value="P5C_Rdtase_cat_N"/>
</dbReference>